<organism evidence="1 2">
    <name type="scientific">Candidatus Beckwithbacteria bacterium GW2011_GWC2_47_9</name>
    <dbReference type="NCBI Taxonomy" id="1618373"/>
    <lineage>
        <taxon>Bacteria</taxon>
        <taxon>Candidatus Beckwithiibacteriota</taxon>
    </lineage>
</organism>
<accession>A0A0G1U119</accession>
<dbReference type="Proteomes" id="UP000034772">
    <property type="component" value="Unassembled WGS sequence"/>
</dbReference>
<sequence>MKEKSTSLNHEYLVEQVKEIQAVGVKEKKLTLGQRLVIATIRDLVVHLIEGKSFEESYQMAESVGQVTEGTKVMLGVNGWLRTFNLEENFYFSSEDLECELTQIAGRDADKGITHFQSLSSKWRLTGLREKDMNGKEGMTGQERIVLLQQALISGKLGIKFFNEQILSCGSGLGPVITGKKL</sequence>
<evidence type="ECO:0000313" key="1">
    <source>
        <dbReference type="EMBL" id="KKU87792.1"/>
    </source>
</evidence>
<dbReference type="EMBL" id="LCOZ01000009">
    <property type="protein sequence ID" value="KKU87792.1"/>
    <property type="molecule type" value="Genomic_DNA"/>
</dbReference>
<protein>
    <submittedName>
        <fullName evidence="1">Uncharacterized protein</fullName>
    </submittedName>
</protein>
<dbReference type="AlphaFoldDB" id="A0A0G1U119"/>
<name>A0A0G1U119_9BACT</name>
<gene>
    <name evidence="1" type="ORF">UY17_C0009G0009</name>
</gene>
<proteinExistence type="predicted"/>
<evidence type="ECO:0000313" key="2">
    <source>
        <dbReference type="Proteomes" id="UP000034772"/>
    </source>
</evidence>
<reference evidence="1 2" key="1">
    <citation type="journal article" date="2015" name="Nature">
        <title>rRNA introns, odd ribosomes, and small enigmatic genomes across a large radiation of phyla.</title>
        <authorList>
            <person name="Brown C.T."/>
            <person name="Hug L.A."/>
            <person name="Thomas B.C."/>
            <person name="Sharon I."/>
            <person name="Castelle C.J."/>
            <person name="Singh A."/>
            <person name="Wilkins M.J."/>
            <person name="Williams K.H."/>
            <person name="Banfield J.F."/>
        </authorList>
    </citation>
    <scope>NUCLEOTIDE SEQUENCE [LARGE SCALE GENOMIC DNA]</scope>
</reference>
<comment type="caution">
    <text evidence="1">The sequence shown here is derived from an EMBL/GenBank/DDBJ whole genome shotgun (WGS) entry which is preliminary data.</text>
</comment>